<evidence type="ECO:0000313" key="6">
    <source>
        <dbReference type="EMBL" id="MBU8876799.1"/>
    </source>
</evidence>
<dbReference type="Pfam" id="PF02668">
    <property type="entry name" value="TauD"/>
    <property type="match status" value="1"/>
</dbReference>
<protein>
    <submittedName>
        <fullName evidence="6">TauD/TfdA family dioxygenase</fullName>
    </submittedName>
</protein>
<keyword evidence="2" id="KW-0479">Metal-binding</keyword>
<evidence type="ECO:0000256" key="3">
    <source>
        <dbReference type="ARBA" id="ARBA00022964"/>
    </source>
</evidence>
<dbReference type="PANTHER" id="PTHR30468:SF1">
    <property type="entry name" value="ALPHA-KETOGLUTARATE-DEPENDENT SULFONATE DIOXYGENASE"/>
    <property type="match status" value="1"/>
</dbReference>
<evidence type="ECO:0000259" key="5">
    <source>
        <dbReference type="Pfam" id="PF02668"/>
    </source>
</evidence>
<dbReference type="Proteomes" id="UP000727907">
    <property type="component" value="Unassembled WGS sequence"/>
</dbReference>
<dbReference type="EMBL" id="JAHOPB010000003">
    <property type="protein sequence ID" value="MBU8876799.1"/>
    <property type="molecule type" value="Genomic_DNA"/>
</dbReference>
<dbReference type="PANTHER" id="PTHR30468">
    <property type="entry name" value="ALPHA-KETOGLUTARATE-DEPENDENT SULFONATE DIOXYGENASE"/>
    <property type="match status" value="1"/>
</dbReference>
<gene>
    <name evidence="6" type="ORF">KQ910_23695</name>
</gene>
<keyword evidence="3 6" id="KW-0223">Dioxygenase</keyword>
<keyword evidence="3 6" id="KW-0560">Oxidoreductase</keyword>
<comment type="caution">
    <text evidence="6">The sequence shown here is derived from an EMBL/GenBank/DDBJ whole genome shotgun (WGS) entry which is preliminary data.</text>
</comment>
<sequence length="278" mass="31392">MRNYRHIEVRPVAGALGAEIHGVDMSQDLEADVVAEIRQAFLDHLVIFLRGQTVTPPQQLAFARKFGDPVEYPQLKGLPESPMITPVVKLEHERNNFGGIWHSDTTYLQVPPMGSMLLAREVPPFGGDTLFANQYLAYEALSDGLKATLDGLVGVSSSAKADVTKTREDRMKAAGAELKMLTAEHPIVRTHPETGRKALYTSDAHTAHIRGWTEKESLPLLRFLWEHQTRPEFTCRFRWEAGSLAFWDNRCAMHNPINDYHGFRRVMHRITLAGDKPR</sequence>
<feature type="domain" description="TauD/TfdA-like" evidence="5">
    <location>
        <begin position="8"/>
        <end position="271"/>
    </location>
</feature>
<evidence type="ECO:0000313" key="7">
    <source>
        <dbReference type="Proteomes" id="UP000727907"/>
    </source>
</evidence>
<keyword evidence="7" id="KW-1185">Reference proteome</keyword>
<evidence type="ECO:0000256" key="2">
    <source>
        <dbReference type="ARBA" id="ARBA00022723"/>
    </source>
</evidence>
<proteinExistence type="inferred from homology"/>
<name>A0ABS6IRY9_9HYPH</name>
<dbReference type="InterPro" id="IPR051323">
    <property type="entry name" value="AtsK-like"/>
</dbReference>
<accession>A0ABS6IRY9</accession>
<evidence type="ECO:0000256" key="4">
    <source>
        <dbReference type="ARBA" id="ARBA00023004"/>
    </source>
</evidence>
<dbReference type="InterPro" id="IPR003819">
    <property type="entry name" value="TauD/TfdA-like"/>
</dbReference>
<dbReference type="GO" id="GO:0051213">
    <property type="term" value="F:dioxygenase activity"/>
    <property type="evidence" value="ECO:0007669"/>
    <property type="project" value="UniProtKB-KW"/>
</dbReference>
<dbReference type="RefSeq" id="WP_216965974.1">
    <property type="nucleotide sequence ID" value="NZ_JAHOPB010000003.1"/>
</dbReference>
<keyword evidence="4" id="KW-0408">Iron</keyword>
<comment type="similarity">
    <text evidence="1">Belongs to the TfdA dioxygenase family.</text>
</comment>
<reference evidence="6 7" key="1">
    <citation type="submission" date="2021-06" db="EMBL/GenBank/DDBJ databases">
        <authorList>
            <person name="Lee D.H."/>
        </authorList>
    </citation>
    <scope>NUCLEOTIDE SEQUENCE [LARGE SCALE GENOMIC DNA]</scope>
    <source>
        <strain evidence="6 7">MMS21-HV4-11</strain>
    </source>
</reference>
<organism evidence="6 7">
    <name type="scientific">Reyranella humidisoli</name>
    <dbReference type="NCBI Taxonomy" id="2849149"/>
    <lineage>
        <taxon>Bacteria</taxon>
        <taxon>Pseudomonadati</taxon>
        <taxon>Pseudomonadota</taxon>
        <taxon>Alphaproteobacteria</taxon>
        <taxon>Hyphomicrobiales</taxon>
        <taxon>Reyranellaceae</taxon>
        <taxon>Reyranella</taxon>
    </lineage>
</organism>
<evidence type="ECO:0000256" key="1">
    <source>
        <dbReference type="ARBA" id="ARBA00005896"/>
    </source>
</evidence>